<dbReference type="SUPFAM" id="SSF47113">
    <property type="entry name" value="Histone-fold"/>
    <property type="match status" value="1"/>
</dbReference>
<evidence type="ECO:0000256" key="5">
    <source>
        <dbReference type="ARBA" id="ARBA00022990"/>
    </source>
</evidence>
<keyword evidence="8" id="KW-0539">Nucleus</keyword>
<dbReference type="GO" id="GO:0006261">
    <property type="term" value="P:DNA-templated DNA replication"/>
    <property type="evidence" value="ECO:0007669"/>
    <property type="project" value="TreeGrafter"/>
</dbReference>
<keyword evidence="6" id="KW-0175">Coiled coil</keyword>
<evidence type="ECO:0000313" key="15">
    <source>
        <dbReference type="EMBL" id="KAK5575162.1"/>
    </source>
</evidence>
<evidence type="ECO:0000256" key="8">
    <source>
        <dbReference type="ARBA" id="ARBA00023242"/>
    </source>
</evidence>
<dbReference type="InterPro" id="IPR003958">
    <property type="entry name" value="CBFA_NFYB_domain"/>
</dbReference>
<evidence type="ECO:0000256" key="4">
    <source>
        <dbReference type="ARBA" id="ARBA00022695"/>
    </source>
</evidence>
<evidence type="ECO:0000256" key="10">
    <source>
        <dbReference type="ARBA" id="ARBA00062516"/>
    </source>
</evidence>
<dbReference type="FunFam" id="1.10.20.10:FF:000048">
    <property type="entry name" value="Chromatin accessibility complex subunit 1"/>
    <property type="match status" value="1"/>
</dbReference>
<dbReference type="InterPro" id="IPR009072">
    <property type="entry name" value="Histone-fold"/>
</dbReference>
<evidence type="ECO:0000256" key="13">
    <source>
        <dbReference type="SAM" id="MobiDB-lite"/>
    </source>
</evidence>
<accession>A0AAN7TK13</accession>
<comment type="caution">
    <text evidence="15">The sequence shown here is derived from an EMBL/GenBank/DDBJ whole genome shotgun (WGS) entry which is preliminary data.</text>
</comment>
<evidence type="ECO:0000256" key="9">
    <source>
        <dbReference type="ARBA" id="ARBA00059032"/>
    </source>
</evidence>
<feature type="compositionally biased region" description="Acidic residues" evidence="13">
    <location>
        <begin position="18"/>
        <end position="48"/>
    </location>
</feature>
<evidence type="ECO:0000259" key="14">
    <source>
        <dbReference type="Pfam" id="PF00808"/>
    </source>
</evidence>
<keyword evidence="3" id="KW-0808">Transferase</keyword>
<evidence type="ECO:0000256" key="6">
    <source>
        <dbReference type="ARBA" id="ARBA00023054"/>
    </source>
</evidence>
<dbReference type="GO" id="GO:0046982">
    <property type="term" value="F:protein heterodimerization activity"/>
    <property type="evidence" value="ECO:0007669"/>
    <property type="project" value="InterPro"/>
</dbReference>
<evidence type="ECO:0000256" key="2">
    <source>
        <dbReference type="ARBA" id="ARBA00022553"/>
    </source>
</evidence>
<dbReference type="GO" id="GO:0016779">
    <property type="term" value="F:nucleotidyltransferase activity"/>
    <property type="evidence" value="ECO:0007669"/>
    <property type="project" value="UniProtKB-KW"/>
</dbReference>
<keyword evidence="16" id="KW-1185">Reference proteome</keyword>
<dbReference type="AlphaFoldDB" id="A0AAN7TK13"/>
<dbReference type="Proteomes" id="UP001344447">
    <property type="component" value="Unassembled WGS sequence"/>
</dbReference>
<feature type="region of interest" description="Disordered" evidence="13">
    <location>
        <begin position="1"/>
        <end position="85"/>
    </location>
</feature>
<comment type="subcellular location">
    <subcellularLocation>
        <location evidence="1">Nucleus</location>
    </subcellularLocation>
</comment>
<keyword evidence="5" id="KW-0007">Acetylation</keyword>
<dbReference type="GO" id="GO:0008623">
    <property type="term" value="C:CHRAC"/>
    <property type="evidence" value="ECO:0007669"/>
    <property type="project" value="TreeGrafter"/>
</dbReference>
<comment type="subunit">
    <text evidence="10">Heterodimer with POLE3; binds to DNA. Component of the CHRAC ISWI chromatin remodeling complex at least composed of SMARCA5/SNF2H, BAZ1A/ACF1, CHRAC1 and POLE3; the complex preferentially binds DNA through the CHRAC1-POLE3 heterodimer and possesses ATP-dependent nucleosome-remodeling activity. Within the complex, the heterodimer with POLE3 interacts with SMARCA5/SNF2H; the interaction is direct and enhances nucleosome sliding activity by the SMARCA5/SNF2H and BAZ1A/ACF1 interaction. Within the complex, the heterodimer with POLE3 interacts with BAZ1A/ACF1; the interactions are direct.</text>
</comment>
<feature type="compositionally biased region" description="Basic and acidic residues" evidence="13">
    <location>
        <begin position="49"/>
        <end position="67"/>
    </location>
</feature>
<dbReference type="InterPro" id="IPR050568">
    <property type="entry name" value="Transcr_DNA_Rep_Reg"/>
</dbReference>
<keyword evidence="7" id="KW-0238">DNA-binding</keyword>
<comment type="function">
    <text evidence="9">Forms a complex with DNA polymerase epsilon subunit POLE3 and binds naked DNA, which is then incorporated into chromatin, aided by the nucleosome remodeling activity of ISWI/SNF2H and ACF1. Does not enhance nucleosome sliding activity of the ACF-5 ISWI chromatin remodeling complex.</text>
</comment>
<evidence type="ECO:0000313" key="16">
    <source>
        <dbReference type="Proteomes" id="UP001344447"/>
    </source>
</evidence>
<name>A0AAN7TK13_9MYCE</name>
<dbReference type="EMBL" id="JAVFKY010000006">
    <property type="protein sequence ID" value="KAK5575162.1"/>
    <property type="molecule type" value="Genomic_DNA"/>
</dbReference>
<evidence type="ECO:0000256" key="7">
    <source>
        <dbReference type="ARBA" id="ARBA00023125"/>
    </source>
</evidence>
<dbReference type="CDD" id="cd23645">
    <property type="entry name" value="HFD_Dpb3-like"/>
    <property type="match status" value="1"/>
</dbReference>
<evidence type="ECO:0000256" key="3">
    <source>
        <dbReference type="ARBA" id="ARBA00022679"/>
    </source>
</evidence>
<sequence>MVKDDNMKDIEDSKIEDEHEDEHEDEEEHDEEEEHEEEEEEEHEDEEGGENKNKTKDKDNNTNDEKKKSKRRPRAEGDNQLPVARIKRIMKSDKDVKLISSDAVMLVTKSTEMFLQYLVKEASKSCGTKKKTLQYKDLASTIKDVENLDFLSEIIPEKVSI</sequence>
<protein>
    <recommendedName>
        <fullName evidence="11">Chromatin accessibility complex protein 1</fullName>
    </recommendedName>
    <alternativeName>
        <fullName evidence="12">DNA polymerase epsilon subunit p15</fullName>
    </alternativeName>
</protein>
<evidence type="ECO:0000256" key="1">
    <source>
        <dbReference type="ARBA" id="ARBA00004123"/>
    </source>
</evidence>
<dbReference type="PANTHER" id="PTHR10252:SF54">
    <property type="entry name" value="CHROMATIN ACCESSIBILITY COMPLEX PROTEIN 1"/>
    <property type="match status" value="1"/>
</dbReference>
<feature type="domain" description="Transcription factor CBF/NF-Y/archaeal histone" evidence="14">
    <location>
        <begin position="80"/>
        <end position="140"/>
    </location>
</feature>
<proteinExistence type="predicted"/>
<organism evidence="15 16">
    <name type="scientific">Dictyostelium firmibasis</name>
    <dbReference type="NCBI Taxonomy" id="79012"/>
    <lineage>
        <taxon>Eukaryota</taxon>
        <taxon>Amoebozoa</taxon>
        <taxon>Evosea</taxon>
        <taxon>Eumycetozoa</taxon>
        <taxon>Dictyostelia</taxon>
        <taxon>Dictyosteliales</taxon>
        <taxon>Dictyosteliaceae</taxon>
        <taxon>Dictyostelium</taxon>
    </lineage>
</organism>
<keyword evidence="4" id="KW-0548">Nucleotidyltransferase</keyword>
<dbReference type="Pfam" id="PF00808">
    <property type="entry name" value="CBFD_NFYB_HMF"/>
    <property type="match status" value="1"/>
</dbReference>
<feature type="compositionally biased region" description="Basic and acidic residues" evidence="13">
    <location>
        <begin position="1"/>
        <end position="17"/>
    </location>
</feature>
<keyword evidence="2" id="KW-0597">Phosphoprotein</keyword>
<dbReference type="Gene3D" id="1.10.20.10">
    <property type="entry name" value="Histone, subunit A"/>
    <property type="match status" value="1"/>
</dbReference>
<evidence type="ECO:0000256" key="11">
    <source>
        <dbReference type="ARBA" id="ARBA00071805"/>
    </source>
</evidence>
<dbReference type="PANTHER" id="PTHR10252">
    <property type="entry name" value="HISTONE-LIKE TRANSCRIPTION FACTOR CCAAT-RELATED"/>
    <property type="match status" value="1"/>
</dbReference>
<gene>
    <name evidence="15" type="ORF">RB653_010418</name>
</gene>
<evidence type="ECO:0000256" key="12">
    <source>
        <dbReference type="ARBA" id="ARBA00083235"/>
    </source>
</evidence>
<reference evidence="15 16" key="1">
    <citation type="submission" date="2023-11" db="EMBL/GenBank/DDBJ databases">
        <title>Dfirmibasis_genome.</title>
        <authorList>
            <person name="Edelbroek B."/>
            <person name="Kjellin J."/>
            <person name="Jerlstrom-Hultqvist J."/>
            <person name="Soderbom F."/>
        </authorList>
    </citation>
    <scope>NUCLEOTIDE SEQUENCE [LARGE SCALE GENOMIC DNA]</scope>
    <source>
        <strain evidence="15 16">TNS-C-14</strain>
    </source>
</reference>
<dbReference type="GO" id="GO:0003677">
    <property type="term" value="F:DNA binding"/>
    <property type="evidence" value="ECO:0007669"/>
    <property type="project" value="UniProtKB-KW"/>
</dbReference>